<reference evidence="2" key="1">
    <citation type="submission" date="2021-01" db="EMBL/GenBank/DDBJ databases">
        <authorList>
            <person name="Corre E."/>
            <person name="Pelletier E."/>
            <person name="Niang G."/>
            <person name="Scheremetjew M."/>
            <person name="Finn R."/>
            <person name="Kale V."/>
            <person name="Holt S."/>
            <person name="Cochrane G."/>
            <person name="Meng A."/>
            <person name="Brown T."/>
            <person name="Cohen L."/>
        </authorList>
    </citation>
    <scope>NUCLEOTIDE SEQUENCE</scope>
    <source>
        <strain evidence="2">CCMP1243</strain>
    </source>
</reference>
<proteinExistence type="predicted"/>
<dbReference type="SMART" id="SM00855">
    <property type="entry name" value="PGAM"/>
    <property type="match status" value="1"/>
</dbReference>
<keyword evidence="1" id="KW-0732">Signal</keyword>
<dbReference type="PANTHER" id="PTHR48100">
    <property type="entry name" value="BROAD-SPECIFICITY PHOSPHATASE YOR283W-RELATED"/>
    <property type="match status" value="1"/>
</dbReference>
<dbReference type="InterPro" id="IPR013078">
    <property type="entry name" value="His_Pase_superF_clade-1"/>
</dbReference>
<dbReference type="CDD" id="cd07067">
    <property type="entry name" value="HP_PGM_like"/>
    <property type="match status" value="1"/>
</dbReference>
<sequence>MRSTLRALVALSSLSQACSFRVLLIRHAQSQNNVIAADIAQRMAGRPAAEMRAAFEELRHFDPALSEAGEQQAGLLAEYLADKFIARDTPVYCSTMRRTILTSRPVVHLLGWKGNVREDLFEVGGSYTTRDGEEMVHPGTPPRELAQEFAEYSLSSELAALGDQGWYQADHRETKAEAVDRARRVSQWLWDLAEASGGRPAQDVDVACVLHGDLLALLLRALLEIPEESATTFLHLNTGTTLLDLDVKRQRCTLLWHNQVEHLAGHPGVVTGDEMLRVVS</sequence>
<dbReference type="PANTHER" id="PTHR48100:SF56">
    <property type="entry name" value="PHOSPHATASE SPAC513.02-RELATED"/>
    <property type="match status" value="1"/>
</dbReference>
<dbReference type="EMBL" id="HBHJ01007739">
    <property type="protein sequence ID" value="CAD9672316.1"/>
    <property type="molecule type" value="Transcribed_RNA"/>
</dbReference>
<evidence type="ECO:0008006" key="3">
    <source>
        <dbReference type="Google" id="ProtNLM"/>
    </source>
</evidence>
<dbReference type="AlphaFoldDB" id="A0A7S2W864"/>
<dbReference type="InterPro" id="IPR029033">
    <property type="entry name" value="His_PPase_superfam"/>
</dbReference>
<dbReference type="GO" id="GO:0005737">
    <property type="term" value="C:cytoplasm"/>
    <property type="evidence" value="ECO:0007669"/>
    <property type="project" value="TreeGrafter"/>
</dbReference>
<dbReference type="PROSITE" id="PS51257">
    <property type="entry name" value="PROKAR_LIPOPROTEIN"/>
    <property type="match status" value="1"/>
</dbReference>
<dbReference type="Pfam" id="PF00300">
    <property type="entry name" value="His_Phos_1"/>
    <property type="match status" value="1"/>
</dbReference>
<accession>A0A7S2W864</accession>
<dbReference type="GO" id="GO:0016791">
    <property type="term" value="F:phosphatase activity"/>
    <property type="evidence" value="ECO:0007669"/>
    <property type="project" value="TreeGrafter"/>
</dbReference>
<evidence type="ECO:0000256" key="1">
    <source>
        <dbReference type="SAM" id="SignalP"/>
    </source>
</evidence>
<feature type="signal peptide" evidence="1">
    <location>
        <begin position="1"/>
        <end position="19"/>
    </location>
</feature>
<protein>
    <recommendedName>
        <fullName evidence="3">Phosphoglycerate mutase</fullName>
    </recommendedName>
</protein>
<organism evidence="2">
    <name type="scientific">Rhizochromulina marina</name>
    <dbReference type="NCBI Taxonomy" id="1034831"/>
    <lineage>
        <taxon>Eukaryota</taxon>
        <taxon>Sar</taxon>
        <taxon>Stramenopiles</taxon>
        <taxon>Ochrophyta</taxon>
        <taxon>Dictyochophyceae</taxon>
        <taxon>Rhizochromulinales</taxon>
        <taxon>Rhizochromulina</taxon>
    </lineage>
</organism>
<evidence type="ECO:0000313" key="2">
    <source>
        <dbReference type="EMBL" id="CAD9672316.1"/>
    </source>
</evidence>
<dbReference type="SUPFAM" id="SSF53254">
    <property type="entry name" value="Phosphoglycerate mutase-like"/>
    <property type="match status" value="1"/>
</dbReference>
<gene>
    <name evidence="2" type="ORF">RMAR1173_LOCUS4976</name>
</gene>
<feature type="chain" id="PRO_5031275962" description="Phosphoglycerate mutase" evidence="1">
    <location>
        <begin position="20"/>
        <end position="280"/>
    </location>
</feature>
<dbReference type="InterPro" id="IPR050275">
    <property type="entry name" value="PGM_Phosphatase"/>
</dbReference>
<dbReference type="Gene3D" id="3.40.50.1240">
    <property type="entry name" value="Phosphoglycerate mutase-like"/>
    <property type="match status" value="1"/>
</dbReference>
<name>A0A7S2W864_9STRA</name>